<dbReference type="STRING" id="880071.Fleli_2713"/>
<dbReference type="InterPro" id="IPR036249">
    <property type="entry name" value="Thioredoxin-like_sf"/>
</dbReference>
<dbReference type="InterPro" id="IPR013766">
    <property type="entry name" value="Thioredoxin_domain"/>
</dbReference>
<dbReference type="CDD" id="cd02966">
    <property type="entry name" value="TlpA_like_family"/>
    <property type="match status" value="1"/>
</dbReference>
<proteinExistence type="predicted"/>
<organism evidence="3 4">
    <name type="scientific">Bernardetia litoralis (strain ATCC 23117 / DSM 6794 / NBRC 15988 / NCIMB 1366 / Fx l1 / Sio-4)</name>
    <name type="common">Flexibacter litoralis</name>
    <dbReference type="NCBI Taxonomy" id="880071"/>
    <lineage>
        <taxon>Bacteria</taxon>
        <taxon>Pseudomonadati</taxon>
        <taxon>Bacteroidota</taxon>
        <taxon>Cytophagia</taxon>
        <taxon>Cytophagales</taxon>
        <taxon>Bernardetiaceae</taxon>
        <taxon>Bernardetia</taxon>
    </lineage>
</organism>
<dbReference type="HOGENOM" id="CLU_1208316_0_0_10"/>
<dbReference type="PROSITE" id="PS51352">
    <property type="entry name" value="THIOREDOXIN_2"/>
    <property type="match status" value="1"/>
</dbReference>
<feature type="chain" id="PRO_5003686063" evidence="1">
    <location>
        <begin position="20"/>
        <end position="229"/>
    </location>
</feature>
<gene>
    <name evidence="3" type="ordered locus">Fleli_2713</name>
</gene>
<accession>I4AM84</accession>
<dbReference type="KEGG" id="fli:Fleli_2713"/>
<dbReference type="RefSeq" id="WP_014798506.1">
    <property type="nucleotide sequence ID" value="NC_018018.1"/>
</dbReference>
<reference evidence="4" key="1">
    <citation type="submission" date="2012-06" db="EMBL/GenBank/DDBJ databases">
        <title>The complete genome of Flexibacter litoralis DSM 6794.</title>
        <authorList>
            <person name="Lucas S."/>
            <person name="Copeland A."/>
            <person name="Lapidus A."/>
            <person name="Glavina del Rio T."/>
            <person name="Dalin E."/>
            <person name="Tice H."/>
            <person name="Bruce D."/>
            <person name="Goodwin L."/>
            <person name="Pitluck S."/>
            <person name="Peters L."/>
            <person name="Ovchinnikova G."/>
            <person name="Lu M."/>
            <person name="Kyrpides N."/>
            <person name="Mavromatis K."/>
            <person name="Ivanova N."/>
            <person name="Brettin T."/>
            <person name="Detter J.C."/>
            <person name="Han C."/>
            <person name="Larimer F."/>
            <person name="Land M."/>
            <person name="Hauser L."/>
            <person name="Markowitz V."/>
            <person name="Cheng J.-F."/>
            <person name="Hugenholtz P."/>
            <person name="Woyke T."/>
            <person name="Wu D."/>
            <person name="Spring S."/>
            <person name="Lang E."/>
            <person name="Kopitz M."/>
            <person name="Brambilla E."/>
            <person name="Klenk H.-P."/>
            <person name="Eisen J.A."/>
        </authorList>
    </citation>
    <scope>NUCLEOTIDE SEQUENCE [LARGE SCALE GENOMIC DNA]</scope>
    <source>
        <strain evidence="4">ATCC 23117 / DSM 6794 / NBRC 15988 / NCIMB 1366 / Sio-4</strain>
    </source>
</reference>
<dbReference type="Gene3D" id="3.40.30.10">
    <property type="entry name" value="Glutaredoxin"/>
    <property type="match status" value="1"/>
</dbReference>
<dbReference type="InterPro" id="IPR050553">
    <property type="entry name" value="Thioredoxin_ResA/DsbE_sf"/>
</dbReference>
<dbReference type="OrthoDB" id="6399635at2"/>
<dbReference type="Proteomes" id="UP000006054">
    <property type="component" value="Chromosome"/>
</dbReference>
<dbReference type="PANTHER" id="PTHR42852:SF17">
    <property type="entry name" value="THIOREDOXIN-LIKE PROTEIN HI_1115"/>
    <property type="match status" value="1"/>
</dbReference>
<dbReference type="eggNOG" id="COG1999">
    <property type="taxonomic scope" value="Bacteria"/>
</dbReference>
<evidence type="ECO:0000259" key="2">
    <source>
        <dbReference type="PROSITE" id="PS51352"/>
    </source>
</evidence>
<protein>
    <submittedName>
        <fullName evidence="3">Peroxiredoxin</fullName>
    </submittedName>
</protein>
<dbReference type="InterPro" id="IPR000866">
    <property type="entry name" value="AhpC/TSA"/>
</dbReference>
<dbReference type="GO" id="GO:0016209">
    <property type="term" value="F:antioxidant activity"/>
    <property type="evidence" value="ECO:0007669"/>
    <property type="project" value="InterPro"/>
</dbReference>
<keyword evidence="1" id="KW-0732">Signal</keyword>
<dbReference type="EMBL" id="CP003345">
    <property type="protein sequence ID" value="AFM05069.1"/>
    <property type="molecule type" value="Genomic_DNA"/>
</dbReference>
<name>I4AM84_BERLS</name>
<evidence type="ECO:0000313" key="3">
    <source>
        <dbReference type="EMBL" id="AFM05069.1"/>
    </source>
</evidence>
<evidence type="ECO:0000313" key="4">
    <source>
        <dbReference type="Proteomes" id="UP000006054"/>
    </source>
</evidence>
<evidence type="ECO:0000256" key="1">
    <source>
        <dbReference type="SAM" id="SignalP"/>
    </source>
</evidence>
<dbReference type="PANTHER" id="PTHR42852">
    <property type="entry name" value="THIOL:DISULFIDE INTERCHANGE PROTEIN DSBE"/>
    <property type="match status" value="1"/>
</dbReference>
<dbReference type="GO" id="GO:0016491">
    <property type="term" value="F:oxidoreductase activity"/>
    <property type="evidence" value="ECO:0007669"/>
    <property type="project" value="InterPro"/>
</dbReference>
<dbReference type="SUPFAM" id="SSF52833">
    <property type="entry name" value="Thioredoxin-like"/>
    <property type="match status" value="1"/>
</dbReference>
<feature type="domain" description="Thioredoxin" evidence="2">
    <location>
        <begin position="48"/>
        <end position="228"/>
    </location>
</feature>
<dbReference type="Pfam" id="PF00578">
    <property type="entry name" value="AhpC-TSA"/>
    <property type="match status" value="1"/>
</dbReference>
<feature type="signal peptide" evidence="1">
    <location>
        <begin position="1"/>
        <end position="19"/>
    </location>
</feature>
<sequence length="229" mass="26684" precursor="true">MKKYIFAILLLSNCLVIFAQDSVELEVLTKESYYETSLGRQCQEKMDTLLNTQATDFKFRTLKGDSVKLSDLKGKVVLFTTMFRICGPCMREISFINKLNEHYQNKDVVFIVISHHDTPEDFLALQKYLENPKEGKEFREGKYNDKVKVIPASYLGKSGDGYYKDDRVSKEYKNVTKDFLKEYYLTEAAPKSYFIDKKGVIRFITSGYSQHIYDYFPLYTGEIDALLEE</sequence>
<keyword evidence="4" id="KW-1185">Reference proteome</keyword>
<dbReference type="AlphaFoldDB" id="I4AM84"/>